<protein>
    <submittedName>
        <fullName evidence="2">CHRD domain-containing protein</fullName>
    </submittedName>
</protein>
<evidence type="ECO:0000313" key="3">
    <source>
        <dbReference type="Proteomes" id="UP001225596"/>
    </source>
</evidence>
<reference evidence="2 3" key="1">
    <citation type="submission" date="2023-08" db="EMBL/GenBank/DDBJ databases">
        <title>Oxalobacteraceae gen .nov., isolated from river sludge outside the plant.</title>
        <authorList>
            <person name="Zhao S.Y."/>
        </authorList>
    </citation>
    <scope>NUCLEOTIDE SEQUENCE [LARGE SCALE GENOMIC DNA]</scope>
    <source>
        <strain evidence="2 3">R-40</strain>
    </source>
</reference>
<dbReference type="Pfam" id="PF07452">
    <property type="entry name" value="CHRD"/>
    <property type="match status" value="1"/>
</dbReference>
<proteinExistence type="predicted"/>
<name>A0ABU1BT37_9BURK</name>
<comment type="caution">
    <text evidence="2">The sequence shown here is derived from an EMBL/GenBank/DDBJ whole genome shotgun (WGS) entry which is preliminary data.</text>
</comment>
<organism evidence="2 3">
    <name type="scientific">Keguizhuia sedimenti</name>
    <dbReference type="NCBI Taxonomy" id="3064264"/>
    <lineage>
        <taxon>Bacteria</taxon>
        <taxon>Pseudomonadati</taxon>
        <taxon>Pseudomonadota</taxon>
        <taxon>Betaproteobacteria</taxon>
        <taxon>Burkholderiales</taxon>
        <taxon>Oxalobacteraceae</taxon>
        <taxon>Keguizhuia</taxon>
    </lineage>
</organism>
<sequence length="153" mass="16668">MNSMHRIHSLPLITAFSAIGLLVVATASNPAERMEWSERNPVTAELTGAKELPPVSTQAYGRSTITVAKDRSVRGTVIVQDMKPTSAHIHQGGLNSDGPVIIPLAKTSETTFSVPPNTKLTEEQYARFKEGNLYVNVHSERYPSGEIRAQMAP</sequence>
<keyword evidence="3" id="KW-1185">Reference proteome</keyword>
<dbReference type="PROSITE" id="PS50933">
    <property type="entry name" value="CHRD"/>
    <property type="match status" value="1"/>
</dbReference>
<dbReference type="InterPro" id="IPR010895">
    <property type="entry name" value="CHRD"/>
</dbReference>
<accession>A0ABU1BT37</accession>
<dbReference type="SMART" id="SM00754">
    <property type="entry name" value="CHRD"/>
    <property type="match status" value="1"/>
</dbReference>
<dbReference type="Proteomes" id="UP001225596">
    <property type="component" value="Unassembled WGS sequence"/>
</dbReference>
<gene>
    <name evidence="2" type="ORF">Q8A64_17125</name>
</gene>
<feature type="domain" description="CHRD" evidence="1">
    <location>
        <begin position="38"/>
        <end position="153"/>
    </location>
</feature>
<dbReference type="EMBL" id="JAUYVH010000016">
    <property type="protein sequence ID" value="MDQ9172137.1"/>
    <property type="molecule type" value="Genomic_DNA"/>
</dbReference>
<dbReference type="RefSeq" id="WP_338438141.1">
    <property type="nucleotide sequence ID" value="NZ_JAUYVH010000016.1"/>
</dbReference>
<evidence type="ECO:0000313" key="2">
    <source>
        <dbReference type="EMBL" id="MDQ9172137.1"/>
    </source>
</evidence>
<evidence type="ECO:0000259" key="1">
    <source>
        <dbReference type="PROSITE" id="PS50933"/>
    </source>
</evidence>